<dbReference type="GO" id="GO:0007166">
    <property type="term" value="P:cell surface receptor signaling pathway"/>
    <property type="evidence" value="ECO:0007669"/>
    <property type="project" value="InterPro"/>
</dbReference>
<reference evidence="8" key="1">
    <citation type="submission" date="2011-05" db="EMBL/GenBank/DDBJ databases">
        <authorList>
            <person name="Richards S.R."/>
            <person name="Qu J."/>
            <person name="Jiang H."/>
            <person name="Jhangiani S.N."/>
            <person name="Agravi P."/>
            <person name="Goodspeed R."/>
            <person name="Gross S."/>
            <person name="Mandapat C."/>
            <person name="Jackson L."/>
            <person name="Mathew T."/>
            <person name="Pu L."/>
            <person name="Thornton R."/>
            <person name="Saada N."/>
            <person name="Wilczek-Boney K.B."/>
            <person name="Lee S."/>
            <person name="Kovar C."/>
            <person name="Wu Y."/>
            <person name="Scherer S.E."/>
            <person name="Worley K.C."/>
            <person name="Muzny D.M."/>
            <person name="Gibbs R."/>
        </authorList>
    </citation>
    <scope>NUCLEOTIDE SEQUENCE</scope>
    <source>
        <strain evidence="8">Brora</strain>
    </source>
</reference>
<feature type="transmembrane region" description="Helical" evidence="5">
    <location>
        <begin position="429"/>
        <end position="447"/>
    </location>
</feature>
<dbReference type="Pfam" id="PF00002">
    <property type="entry name" value="7tm_2"/>
    <property type="match status" value="1"/>
</dbReference>
<evidence type="ECO:0000313" key="7">
    <source>
        <dbReference type="EnsemblMetazoa" id="SMAR004997-PA"/>
    </source>
</evidence>
<feature type="domain" description="G-protein coupled receptors family 2 profile 2" evidence="6">
    <location>
        <begin position="273"/>
        <end position="442"/>
    </location>
</feature>
<dbReference type="PhylomeDB" id="T1IV09"/>
<dbReference type="Proteomes" id="UP000014500">
    <property type="component" value="Unassembled WGS sequence"/>
</dbReference>
<evidence type="ECO:0000256" key="4">
    <source>
        <dbReference type="ARBA" id="ARBA00023136"/>
    </source>
</evidence>
<keyword evidence="3 5" id="KW-1133">Transmembrane helix</keyword>
<feature type="transmembrane region" description="Helical" evidence="5">
    <location>
        <begin position="276"/>
        <end position="298"/>
    </location>
</feature>
<reference evidence="7" key="2">
    <citation type="submission" date="2015-02" db="UniProtKB">
        <authorList>
            <consortium name="EnsemblMetazoa"/>
        </authorList>
    </citation>
    <scope>IDENTIFICATION</scope>
</reference>
<evidence type="ECO:0000256" key="1">
    <source>
        <dbReference type="ARBA" id="ARBA00004141"/>
    </source>
</evidence>
<dbReference type="GO" id="GO:0008528">
    <property type="term" value="F:G protein-coupled peptide receptor activity"/>
    <property type="evidence" value="ECO:0007669"/>
    <property type="project" value="TreeGrafter"/>
</dbReference>
<feature type="transmembrane region" description="Helical" evidence="5">
    <location>
        <begin position="380"/>
        <end position="400"/>
    </location>
</feature>
<evidence type="ECO:0000256" key="3">
    <source>
        <dbReference type="ARBA" id="ARBA00022989"/>
    </source>
</evidence>
<dbReference type="PANTHER" id="PTHR47154:SF2">
    <property type="entry name" value="G-PROTEIN COUPLED RECEPTOR MTH-RELATED"/>
    <property type="match status" value="1"/>
</dbReference>
<dbReference type="InterPro" id="IPR000832">
    <property type="entry name" value="GPCR_2_secretin-like"/>
</dbReference>
<organism evidence="7 8">
    <name type="scientific">Strigamia maritima</name>
    <name type="common">European centipede</name>
    <name type="synonym">Geophilus maritimus</name>
    <dbReference type="NCBI Taxonomy" id="126957"/>
    <lineage>
        <taxon>Eukaryota</taxon>
        <taxon>Metazoa</taxon>
        <taxon>Ecdysozoa</taxon>
        <taxon>Arthropoda</taxon>
        <taxon>Myriapoda</taxon>
        <taxon>Chilopoda</taxon>
        <taxon>Pleurostigmophora</taxon>
        <taxon>Geophilomorpha</taxon>
        <taxon>Linotaeniidae</taxon>
        <taxon>Strigamia</taxon>
    </lineage>
</organism>
<dbReference type="PANTHER" id="PTHR47154">
    <property type="entry name" value="G-PROTEIN COUPLED RECEPTOR MTH-RELATED"/>
    <property type="match status" value="1"/>
</dbReference>
<sequence length="473" mass="54149">MAYKSIYLNPSEYEITTNRTLSLTKAKINSHFTSEQYFVSKNNLTVLCLPLHPNYQKCIKTTISTMHFQLNEDKSANISNINAIYPNNLYRRVADGIEICYNEEICKNEICNDQTSDISDEYSSTDACMEGISFQSAEICSCYCFHQDGETNICKGIDYDKAVYKSFYLAQNEYIMSNESLVLIGPLSKLSKTNFSSAEYFMLKNSTKTVVLCYPLHIDMYNCTKNTIDWEFFKFRNDKSIYVSFYAKKYTFDFYTASIKGVEICRYESHSTVLKITAIVSGCSAVCLFVTFVLAFFLLNRHSNFALICYIAMLCLSSTAIAIVNTRSKNNKYFCPLFPLVIQFCNLSAFFWMNIYVHSICKSFCKLKMAVHPVTLKNRLISSFCGWGIPLIVGGITLTVDVFDVPMKPDFIDNCGYTPDGTSYLYEHGPMAISLVLNVVFLSGLWSRRENLQKMLQLSIKMRANRCMFWHSS</sequence>
<feature type="transmembrane region" description="Helical" evidence="5">
    <location>
        <begin position="337"/>
        <end position="359"/>
    </location>
</feature>
<dbReference type="InterPro" id="IPR051384">
    <property type="entry name" value="Mth_GPCR"/>
</dbReference>
<keyword evidence="2 5" id="KW-0812">Transmembrane</keyword>
<comment type="subcellular location">
    <subcellularLocation>
        <location evidence="1">Membrane</location>
        <topology evidence="1">Multi-pass membrane protein</topology>
    </subcellularLocation>
</comment>
<name>T1IV09_STRMM</name>
<dbReference type="EMBL" id="JH431569">
    <property type="status" value="NOT_ANNOTATED_CDS"/>
    <property type="molecule type" value="Genomic_DNA"/>
</dbReference>
<dbReference type="PROSITE" id="PS50261">
    <property type="entry name" value="G_PROTEIN_RECEP_F2_4"/>
    <property type="match status" value="1"/>
</dbReference>
<evidence type="ECO:0000256" key="2">
    <source>
        <dbReference type="ARBA" id="ARBA00022692"/>
    </source>
</evidence>
<protein>
    <recommendedName>
        <fullName evidence="6">G-protein coupled receptors family 2 profile 2 domain-containing protein</fullName>
    </recommendedName>
</protein>
<dbReference type="GO" id="GO:0005886">
    <property type="term" value="C:plasma membrane"/>
    <property type="evidence" value="ECO:0007669"/>
    <property type="project" value="TreeGrafter"/>
</dbReference>
<keyword evidence="4 5" id="KW-0472">Membrane</keyword>
<feature type="transmembrane region" description="Helical" evidence="5">
    <location>
        <begin position="305"/>
        <end position="325"/>
    </location>
</feature>
<accession>T1IV09</accession>
<keyword evidence="8" id="KW-1185">Reference proteome</keyword>
<evidence type="ECO:0000256" key="5">
    <source>
        <dbReference type="SAM" id="Phobius"/>
    </source>
</evidence>
<evidence type="ECO:0000313" key="8">
    <source>
        <dbReference type="Proteomes" id="UP000014500"/>
    </source>
</evidence>
<dbReference type="EnsemblMetazoa" id="SMAR004997-RA">
    <property type="protein sequence ID" value="SMAR004997-PA"/>
    <property type="gene ID" value="SMAR004997"/>
</dbReference>
<proteinExistence type="predicted"/>
<dbReference type="Gene3D" id="1.20.1070.10">
    <property type="entry name" value="Rhodopsin 7-helix transmembrane proteins"/>
    <property type="match status" value="1"/>
</dbReference>
<dbReference type="HOGENOM" id="CLU_577877_0_0_1"/>
<evidence type="ECO:0000259" key="6">
    <source>
        <dbReference type="PROSITE" id="PS50261"/>
    </source>
</evidence>
<dbReference type="AlphaFoldDB" id="T1IV09"/>
<dbReference type="InterPro" id="IPR017981">
    <property type="entry name" value="GPCR_2-like_7TM"/>
</dbReference>